<keyword evidence="2" id="KW-0240">DNA-directed RNA polymerase</keyword>
<evidence type="ECO:0000256" key="1">
    <source>
        <dbReference type="ARBA" id="ARBA00004123"/>
    </source>
</evidence>
<feature type="region of interest" description="Disordered" evidence="5">
    <location>
        <begin position="197"/>
        <end position="231"/>
    </location>
</feature>
<sequence length="476" mass="52505">MLSRGRGNALRGGALKKATALPNLAVAGKREARDQPETSGRRAPRGAKRGRERGAGRGARGRGGGNREANKPVFIEQLGIFSSGLNDDGRHDRSKTDDYNEFSVVNFGRGKRTGRSDDDSRMSEDIKPTTFENEWLSDEEADNMELADLLKDTFIADLRRGTVMPLVLPFSEEPQFEELISRGVKKEEIDIDCEQVDAETPSEKEVKNEKKKTRRRIESESNSEEAVKGEEMKFAPSGEPVVASSQKVASILLRLQREPSDDPLLVQLPSTLQAFSQRTEETNEQSTNAASASSSKTEDKPLSSAHCLDKFDDGMRIGKLRIRKSGRVELVVGGIALDVTCGIAARHNESVVLIETASRQSTREEPNALGIKLEPMGDMQEPSPSDSLFVIGKVSSSLVCSHDFAKSIEEKKTERRGKVALSNSSSFKQTQFEDGDPEVAKLLADLRSMELKEKSWSKWTTNYSSPVDSMEFDESS</sequence>
<keyword evidence="3" id="KW-0804">Transcription</keyword>
<feature type="compositionally biased region" description="Basic and acidic residues" evidence="5">
    <location>
        <begin position="28"/>
        <end position="40"/>
    </location>
</feature>
<dbReference type="Pfam" id="PF05132">
    <property type="entry name" value="RNA_pol_Rpc4"/>
    <property type="match status" value="1"/>
</dbReference>
<comment type="subcellular location">
    <subcellularLocation>
        <location evidence="1">Nucleus</location>
    </subcellularLocation>
</comment>
<evidence type="ECO:0000313" key="6">
    <source>
        <dbReference type="Proteomes" id="UP000887569"/>
    </source>
</evidence>
<organism evidence="6 7">
    <name type="scientific">Parascaris univalens</name>
    <name type="common">Nematode worm</name>
    <dbReference type="NCBI Taxonomy" id="6257"/>
    <lineage>
        <taxon>Eukaryota</taxon>
        <taxon>Metazoa</taxon>
        <taxon>Ecdysozoa</taxon>
        <taxon>Nematoda</taxon>
        <taxon>Chromadorea</taxon>
        <taxon>Rhabditida</taxon>
        <taxon>Spirurina</taxon>
        <taxon>Ascaridomorpha</taxon>
        <taxon>Ascaridoidea</taxon>
        <taxon>Ascarididae</taxon>
        <taxon>Parascaris</taxon>
    </lineage>
</organism>
<feature type="compositionally biased region" description="Basic and acidic residues" evidence="5">
    <location>
        <begin position="296"/>
        <end position="305"/>
    </location>
</feature>
<feature type="compositionally biased region" description="Basic residues" evidence="5">
    <location>
        <begin position="42"/>
        <end position="51"/>
    </location>
</feature>
<evidence type="ECO:0000256" key="2">
    <source>
        <dbReference type="ARBA" id="ARBA00022478"/>
    </source>
</evidence>
<evidence type="ECO:0000256" key="5">
    <source>
        <dbReference type="SAM" id="MobiDB-lite"/>
    </source>
</evidence>
<proteinExistence type="predicted"/>
<protein>
    <submittedName>
        <fullName evidence="7">Uncharacterized protein</fullName>
    </submittedName>
</protein>
<dbReference type="PANTHER" id="PTHR13408">
    <property type="entry name" value="DNA-DIRECTED RNA POLYMERASE III"/>
    <property type="match status" value="1"/>
</dbReference>
<feature type="region of interest" description="Disordered" evidence="5">
    <location>
        <begin position="276"/>
        <end position="305"/>
    </location>
</feature>
<dbReference type="GO" id="GO:0003677">
    <property type="term" value="F:DNA binding"/>
    <property type="evidence" value="ECO:0007669"/>
    <property type="project" value="InterPro"/>
</dbReference>
<evidence type="ECO:0000313" key="7">
    <source>
        <dbReference type="WBParaSite" id="PgR003_g171_t01"/>
    </source>
</evidence>
<feature type="compositionally biased region" description="Gly residues" evidence="5">
    <location>
        <begin position="56"/>
        <end position="66"/>
    </location>
</feature>
<evidence type="ECO:0000256" key="3">
    <source>
        <dbReference type="ARBA" id="ARBA00023163"/>
    </source>
</evidence>
<dbReference type="Proteomes" id="UP000887569">
    <property type="component" value="Unplaced"/>
</dbReference>
<keyword evidence="4" id="KW-0539">Nucleus</keyword>
<dbReference type="InterPro" id="IPR007811">
    <property type="entry name" value="RPC4"/>
</dbReference>
<dbReference type="WBParaSite" id="PgR003_g171_t01">
    <property type="protein sequence ID" value="PgR003_g171_t01"/>
    <property type="gene ID" value="PgR003_g171"/>
</dbReference>
<dbReference type="GO" id="GO:0042797">
    <property type="term" value="P:tRNA transcription by RNA polymerase III"/>
    <property type="evidence" value="ECO:0007669"/>
    <property type="project" value="TreeGrafter"/>
</dbReference>
<accession>A0A915A9I4</accession>
<dbReference type="PANTHER" id="PTHR13408:SF0">
    <property type="entry name" value="DNA-DIRECTED RNA POLYMERASE III SUBUNIT RPC4"/>
    <property type="match status" value="1"/>
</dbReference>
<keyword evidence="6" id="KW-1185">Reference proteome</keyword>
<reference evidence="7" key="1">
    <citation type="submission" date="2022-11" db="UniProtKB">
        <authorList>
            <consortium name="WormBaseParasite"/>
        </authorList>
    </citation>
    <scope>IDENTIFICATION</scope>
</reference>
<feature type="compositionally biased region" description="Low complexity" evidence="5">
    <location>
        <begin position="1"/>
        <end position="15"/>
    </location>
</feature>
<dbReference type="AlphaFoldDB" id="A0A915A9I4"/>
<dbReference type="GO" id="GO:0005666">
    <property type="term" value="C:RNA polymerase III complex"/>
    <property type="evidence" value="ECO:0007669"/>
    <property type="project" value="InterPro"/>
</dbReference>
<feature type="region of interest" description="Disordered" evidence="5">
    <location>
        <begin position="1"/>
        <end position="72"/>
    </location>
</feature>
<evidence type="ECO:0000256" key="4">
    <source>
        <dbReference type="ARBA" id="ARBA00023242"/>
    </source>
</evidence>
<name>A0A915A9I4_PARUN</name>